<feature type="transmembrane region" description="Helical" evidence="1">
    <location>
        <begin position="35"/>
        <end position="59"/>
    </location>
</feature>
<comment type="caution">
    <text evidence="2">The sequence shown here is derived from an EMBL/GenBank/DDBJ whole genome shotgun (WGS) entry which is preliminary data.</text>
</comment>
<evidence type="ECO:0000313" key="2">
    <source>
        <dbReference type="EMBL" id="KAK1003010.1"/>
    </source>
</evidence>
<proteinExistence type="predicted"/>
<keyword evidence="3" id="KW-1185">Reference proteome</keyword>
<gene>
    <name evidence="2" type="ORF">LTR91_004801</name>
</gene>
<accession>A0AAN6KTZ9</accession>
<dbReference type="EMBL" id="JAUJLE010000029">
    <property type="protein sequence ID" value="KAK1003010.1"/>
    <property type="molecule type" value="Genomic_DNA"/>
</dbReference>
<organism evidence="2 3">
    <name type="scientific">Friedmanniomyces endolithicus</name>
    <dbReference type="NCBI Taxonomy" id="329885"/>
    <lineage>
        <taxon>Eukaryota</taxon>
        <taxon>Fungi</taxon>
        <taxon>Dikarya</taxon>
        <taxon>Ascomycota</taxon>
        <taxon>Pezizomycotina</taxon>
        <taxon>Dothideomycetes</taxon>
        <taxon>Dothideomycetidae</taxon>
        <taxon>Mycosphaerellales</taxon>
        <taxon>Teratosphaeriaceae</taxon>
        <taxon>Friedmanniomyces</taxon>
    </lineage>
</organism>
<dbReference type="Proteomes" id="UP001175353">
    <property type="component" value="Unassembled WGS sequence"/>
</dbReference>
<feature type="transmembrane region" description="Helical" evidence="1">
    <location>
        <begin position="561"/>
        <end position="583"/>
    </location>
</feature>
<keyword evidence="1" id="KW-0472">Membrane</keyword>
<evidence type="ECO:0000313" key="3">
    <source>
        <dbReference type="Proteomes" id="UP001175353"/>
    </source>
</evidence>
<sequence length="702" mass="77069">MSASTLPVYKGPWVDFSHGYIQGATLTLTTRDGAFLVSFLTLYITIAGSLARTIIAYVYHQRRANAAKDDQDGLWNQEQAILRNTGSPIKVAIELLYEWRAWRKIKKRSLRRLLIGILLALATLAIFAVAGVFAGQVTKSASNNVLIHSAGCGDWDITNVTQSGNSIWQTLVLQNTLADAEYARACYDSSKDSLTCGVYTNKTIHYSVNANATCPTQTGTCFFSNTAAYQMDTGLMDSNDALGLNSPKGERITYRKVTTCAPIHIGQNYGRGTIETGGGQFQDPVVYLYMGSMVADGVVRTHSCAILAITLLLSFNGQMLANYTYRYNEHSLVETNGYTLTLPNIHKADGSGSIWMPIPELNRTDADVTLLILAQNSIDYNVPCDDPWFSAHQVRNDSSQTWYVGDHYFNLLACADQHQFCNPNLDSSKGCTSLADEATVFNEMFKIGFSDLQIATAGRIAVPMVFSNMYYSVNGRGAAALRASETCFGNDQAALPNTQWQIEVDAWFATALARLQQSVVDFAVGPTNAPAGVDIVYPTSLPDKAMCRMVKIRAPAGVQNFSLLGVLIILVVGTLLILVGLVIDKIGGLLQKCFRARPSGRLAWVLDEKLQLQRMAFEGAQWAGWQNCDKRVPTTVAEATLGRYRPNEDQHPGITHPAVEMVSSAAHEWPQPSPYSVAPSEHSSRPLLRPEEAYMLVEPRFE</sequence>
<reference evidence="2" key="1">
    <citation type="submission" date="2023-06" db="EMBL/GenBank/DDBJ databases">
        <title>Black Yeasts Isolated from many extreme environments.</title>
        <authorList>
            <person name="Coleine C."/>
            <person name="Stajich J.E."/>
            <person name="Selbmann L."/>
        </authorList>
    </citation>
    <scope>NUCLEOTIDE SEQUENCE</scope>
    <source>
        <strain evidence="2">CCFEE 5200</strain>
    </source>
</reference>
<keyword evidence="1" id="KW-1133">Transmembrane helix</keyword>
<feature type="transmembrane region" description="Helical" evidence="1">
    <location>
        <begin position="113"/>
        <end position="134"/>
    </location>
</feature>
<dbReference type="AlphaFoldDB" id="A0AAN6KTZ9"/>
<name>A0AAN6KTZ9_9PEZI</name>
<protein>
    <submittedName>
        <fullName evidence="2">Uncharacterized protein</fullName>
    </submittedName>
</protein>
<keyword evidence="1" id="KW-0812">Transmembrane</keyword>
<evidence type="ECO:0000256" key="1">
    <source>
        <dbReference type="SAM" id="Phobius"/>
    </source>
</evidence>